<evidence type="ECO:0000256" key="8">
    <source>
        <dbReference type="ARBA" id="ARBA00023316"/>
    </source>
</evidence>
<evidence type="ECO:0000256" key="7">
    <source>
        <dbReference type="ARBA" id="ARBA00023136"/>
    </source>
</evidence>
<keyword evidence="7 9" id="KW-0472">Membrane</keyword>
<keyword evidence="3 10" id="KW-0808">Transferase</keyword>
<dbReference type="PANTHER" id="PTHR32044:SF80">
    <property type="entry name" value="XYLOGLUCAN GLYCOSYLTRANSFERASE 2-RELATED"/>
    <property type="match status" value="1"/>
</dbReference>
<accession>A0A5E6MBD1</accession>
<dbReference type="AlphaFoldDB" id="A0A5E6MBD1"/>
<keyword evidence="8" id="KW-0961">Cell wall biogenesis/degradation</keyword>
<evidence type="ECO:0000256" key="6">
    <source>
        <dbReference type="ARBA" id="ARBA00023034"/>
    </source>
</evidence>
<evidence type="ECO:0000256" key="2">
    <source>
        <dbReference type="ARBA" id="ARBA00022676"/>
    </source>
</evidence>
<dbReference type="Proteomes" id="UP000334923">
    <property type="component" value="Unassembled WGS sequence"/>
</dbReference>
<feature type="transmembrane region" description="Helical" evidence="9">
    <location>
        <begin position="315"/>
        <end position="336"/>
    </location>
</feature>
<comment type="subcellular location">
    <subcellularLocation>
        <location evidence="1">Golgi apparatus membrane</location>
        <topology evidence="1">Multi-pass membrane protein</topology>
    </subcellularLocation>
</comment>
<dbReference type="PANTHER" id="PTHR32044">
    <property type="entry name" value="GLUCOMANNAN 4-BETA-MANNOSYLTRANSFERASE 9"/>
    <property type="match status" value="1"/>
</dbReference>
<feature type="transmembrane region" description="Helical" evidence="9">
    <location>
        <begin position="12"/>
        <end position="30"/>
    </location>
</feature>
<keyword evidence="2 10" id="KW-0328">Glycosyltransferase</keyword>
<dbReference type="Gene3D" id="3.90.550.10">
    <property type="entry name" value="Spore Coat Polysaccharide Biosynthesis Protein SpsA, Chain A"/>
    <property type="match status" value="1"/>
</dbReference>
<evidence type="ECO:0000313" key="11">
    <source>
        <dbReference type="Proteomes" id="UP000334923"/>
    </source>
</evidence>
<feature type="transmembrane region" description="Helical" evidence="9">
    <location>
        <begin position="435"/>
        <end position="455"/>
    </location>
</feature>
<dbReference type="InterPro" id="IPR029044">
    <property type="entry name" value="Nucleotide-diphossugar_trans"/>
</dbReference>
<keyword evidence="5 9" id="KW-1133">Transmembrane helix</keyword>
<evidence type="ECO:0000256" key="3">
    <source>
        <dbReference type="ARBA" id="ARBA00022679"/>
    </source>
</evidence>
<dbReference type="SUPFAM" id="SSF53448">
    <property type="entry name" value="Nucleotide-diphospho-sugar transferases"/>
    <property type="match status" value="1"/>
</dbReference>
<dbReference type="EC" id="2.4.1.32" evidence="10"/>
<sequence>MARLTPEDLQEAMIWAILLVLAVAMMPHAAHRLSLLIRLRRLRSEPCPPPVNGDWPRITVQLPIYNERFVVERLLRSVAALDYPRDRIEIQVLDDSTDETTEVVAQIVAELRQAGVSVEHLRRPARAGFKAGALQYGLKRAQGELVAILDADFVPSVDFLRKAVPYFFDPRVGMVQARWGFLNREENLLTRCEALFLDGHFLLEQAVRSKSGLFFNFNGTAGLWRKSCIEDAGGWDGETLTEDLDLSYRAQFRGWRFVYAPEIVVPSELPAPLTAFRTQQHRWAKGAIQTARRHLPALLRGAFPLRHKIEGGFHLLSHTIHPLVAALALLNLAVLLAPWRSSSLQPMVSWSFTCLSLSFLLYLLAIQRLDRGKLGASDWLLLPVSLGLSLGMSFANTHSVVEGALNVHSSFVRTPKRGDCGARPLGRSYRARHGWGLPLLEISVAAAFLWALVAACRHGLWFALPGCLLHLFGFGFVGIGTFAAILKERRLSTAVALA</sequence>
<keyword evidence="6" id="KW-0333">Golgi apparatus</keyword>
<keyword evidence="4 9" id="KW-0812">Transmembrane</keyword>
<dbReference type="CDD" id="cd06437">
    <property type="entry name" value="CESA_CaSu_A2"/>
    <property type="match status" value="1"/>
</dbReference>
<evidence type="ECO:0000256" key="9">
    <source>
        <dbReference type="SAM" id="Phobius"/>
    </source>
</evidence>
<proteinExistence type="predicted"/>
<feature type="transmembrane region" description="Helical" evidence="9">
    <location>
        <begin position="348"/>
        <end position="366"/>
    </location>
</feature>
<feature type="transmembrane region" description="Helical" evidence="9">
    <location>
        <begin position="461"/>
        <end position="486"/>
    </location>
</feature>
<dbReference type="GO" id="GO:0071555">
    <property type="term" value="P:cell wall organization"/>
    <property type="evidence" value="ECO:0007669"/>
    <property type="project" value="UniProtKB-KW"/>
</dbReference>
<dbReference type="Pfam" id="PF13641">
    <property type="entry name" value="Glyco_tranf_2_3"/>
    <property type="match status" value="1"/>
</dbReference>
<evidence type="ECO:0000256" key="4">
    <source>
        <dbReference type="ARBA" id="ARBA00022692"/>
    </source>
</evidence>
<dbReference type="GO" id="GO:0047259">
    <property type="term" value="F:glucomannan 4-beta-mannosyltransferase activity"/>
    <property type="evidence" value="ECO:0007669"/>
    <property type="project" value="UniProtKB-EC"/>
</dbReference>
<keyword evidence="11" id="KW-1185">Reference proteome</keyword>
<dbReference type="FunFam" id="3.90.550.10:FF:000057">
    <property type="entry name" value="Glycosyltransferase-like protein, family 2"/>
    <property type="match status" value="1"/>
</dbReference>
<gene>
    <name evidence="10" type="primary">CSLA</name>
    <name evidence="10" type="ORF">MAMT_01383</name>
</gene>
<protein>
    <submittedName>
        <fullName evidence="10">Beta-mannan synthase</fullName>
        <ecNumber evidence="10">2.4.1.32</ecNumber>
    </submittedName>
</protein>
<name>A0A5E6MBD1_9BACT</name>
<dbReference type="EMBL" id="CABFVA020000073">
    <property type="protein sequence ID" value="VVM06725.1"/>
    <property type="molecule type" value="Genomic_DNA"/>
</dbReference>
<evidence type="ECO:0000256" key="5">
    <source>
        <dbReference type="ARBA" id="ARBA00022989"/>
    </source>
</evidence>
<reference evidence="10 11" key="1">
    <citation type="submission" date="2019-09" db="EMBL/GenBank/DDBJ databases">
        <authorList>
            <person name="Cremers G."/>
        </authorList>
    </citation>
    <scope>NUCLEOTIDE SEQUENCE [LARGE SCALE GENOMIC DNA]</scope>
    <source>
        <strain evidence="10">4A</strain>
    </source>
</reference>
<evidence type="ECO:0000313" key="10">
    <source>
        <dbReference type="EMBL" id="VVM06725.1"/>
    </source>
</evidence>
<organism evidence="10 11">
    <name type="scientific">Methylacidimicrobium tartarophylax</name>
    <dbReference type="NCBI Taxonomy" id="1041768"/>
    <lineage>
        <taxon>Bacteria</taxon>
        <taxon>Pseudomonadati</taxon>
        <taxon>Verrucomicrobiota</taxon>
        <taxon>Methylacidimicrobium</taxon>
    </lineage>
</organism>
<evidence type="ECO:0000256" key="1">
    <source>
        <dbReference type="ARBA" id="ARBA00004653"/>
    </source>
</evidence>